<comment type="caution">
    <text evidence="1">The sequence shown here is derived from an EMBL/GenBank/DDBJ whole genome shotgun (WGS) entry which is preliminary data.</text>
</comment>
<evidence type="ECO:0000313" key="2">
    <source>
        <dbReference type="Proteomes" id="UP001153269"/>
    </source>
</evidence>
<protein>
    <submittedName>
        <fullName evidence="1">Uncharacterized protein</fullName>
    </submittedName>
</protein>
<name>A0A9N7VPN8_PLEPL</name>
<gene>
    <name evidence="1" type="ORF">PLEPLA_LOCUS40773</name>
</gene>
<evidence type="ECO:0000313" key="1">
    <source>
        <dbReference type="EMBL" id="CAB1453023.1"/>
    </source>
</evidence>
<organism evidence="1 2">
    <name type="scientific">Pleuronectes platessa</name>
    <name type="common">European plaice</name>
    <dbReference type="NCBI Taxonomy" id="8262"/>
    <lineage>
        <taxon>Eukaryota</taxon>
        <taxon>Metazoa</taxon>
        <taxon>Chordata</taxon>
        <taxon>Craniata</taxon>
        <taxon>Vertebrata</taxon>
        <taxon>Euteleostomi</taxon>
        <taxon>Actinopterygii</taxon>
        <taxon>Neopterygii</taxon>
        <taxon>Teleostei</taxon>
        <taxon>Neoteleostei</taxon>
        <taxon>Acanthomorphata</taxon>
        <taxon>Carangaria</taxon>
        <taxon>Pleuronectiformes</taxon>
        <taxon>Pleuronectoidei</taxon>
        <taxon>Pleuronectidae</taxon>
        <taxon>Pleuronectes</taxon>
    </lineage>
</organism>
<dbReference type="EMBL" id="CADEAL010004153">
    <property type="protein sequence ID" value="CAB1453023.1"/>
    <property type="molecule type" value="Genomic_DNA"/>
</dbReference>
<keyword evidence="2" id="KW-1185">Reference proteome</keyword>
<reference evidence="1" key="1">
    <citation type="submission" date="2020-03" db="EMBL/GenBank/DDBJ databases">
        <authorList>
            <person name="Weist P."/>
        </authorList>
    </citation>
    <scope>NUCLEOTIDE SEQUENCE</scope>
</reference>
<dbReference type="Proteomes" id="UP001153269">
    <property type="component" value="Unassembled WGS sequence"/>
</dbReference>
<proteinExistence type="predicted"/>
<dbReference type="AlphaFoldDB" id="A0A9N7VPN8"/>
<accession>A0A9N7VPN8</accession>
<sequence>MAPADRFGSEKVTFVVAASSCRTDVRKWLRRAAPKSPFFHRLKNPPTWNRTTDKMKVTVNKCVFMRTFQVEASFFTEDASTCHRKKTLQWPDCLQLLQIQASEICGGATSSALHRYFGNKAGLHERSGRRSEEEQRPTELFTTRLCTVSYERYSPESVTKWKS</sequence>